<name>A0A382WTE8_9ZZZZ</name>
<reference evidence="4" key="1">
    <citation type="submission" date="2018-05" db="EMBL/GenBank/DDBJ databases">
        <authorList>
            <person name="Lanie J.A."/>
            <person name="Ng W.-L."/>
            <person name="Kazmierczak K.M."/>
            <person name="Andrzejewski T.M."/>
            <person name="Davidsen T.M."/>
            <person name="Wayne K.J."/>
            <person name="Tettelin H."/>
            <person name="Glass J.I."/>
            <person name="Rusch D."/>
            <person name="Podicherti R."/>
            <person name="Tsui H.-C.T."/>
            <person name="Winkler M.E."/>
        </authorList>
    </citation>
    <scope>NUCLEOTIDE SEQUENCE</scope>
</reference>
<dbReference type="PANTHER" id="PTHR48105">
    <property type="entry name" value="THIOREDOXIN REDUCTASE 1-RELATED-RELATED"/>
    <property type="match status" value="1"/>
</dbReference>
<evidence type="ECO:0008006" key="5">
    <source>
        <dbReference type="Google" id="ProtNLM"/>
    </source>
</evidence>
<keyword evidence="2" id="KW-0560">Oxidoreductase</keyword>
<dbReference type="PRINTS" id="PR00469">
    <property type="entry name" value="PNDRDTASEII"/>
</dbReference>
<dbReference type="SUPFAM" id="SSF51905">
    <property type="entry name" value="FAD/NAD(P)-binding domain"/>
    <property type="match status" value="1"/>
</dbReference>
<evidence type="ECO:0000256" key="1">
    <source>
        <dbReference type="ARBA" id="ARBA00022630"/>
    </source>
</evidence>
<feature type="transmembrane region" description="Helical" evidence="3">
    <location>
        <begin position="6"/>
        <end position="24"/>
    </location>
</feature>
<dbReference type="AlphaFoldDB" id="A0A382WTE8"/>
<organism evidence="4">
    <name type="scientific">marine metagenome</name>
    <dbReference type="NCBI Taxonomy" id="408172"/>
    <lineage>
        <taxon>unclassified sequences</taxon>
        <taxon>metagenomes</taxon>
        <taxon>ecological metagenomes</taxon>
    </lineage>
</organism>
<protein>
    <recommendedName>
        <fullName evidence="5">FAD/NAD(P)-binding domain-containing protein</fullName>
    </recommendedName>
</protein>
<evidence type="ECO:0000256" key="3">
    <source>
        <dbReference type="SAM" id="Phobius"/>
    </source>
</evidence>
<dbReference type="InterPro" id="IPR036188">
    <property type="entry name" value="FAD/NAD-bd_sf"/>
</dbReference>
<evidence type="ECO:0000313" key="4">
    <source>
        <dbReference type="EMBL" id="SVD62136.1"/>
    </source>
</evidence>
<dbReference type="Gene3D" id="3.50.50.60">
    <property type="entry name" value="FAD/NAD(P)-binding domain"/>
    <property type="match status" value="1"/>
</dbReference>
<keyword evidence="1" id="KW-0285">Flavoprotein</keyword>
<keyword evidence="3" id="KW-0812">Transmembrane</keyword>
<keyword evidence="3" id="KW-1133">Transmembrane helix</keyword>
<accession>A0A382WTE8</accession>
<proteinExistence type="predicted"/>
<dbReference type="EMBL" id="UINC01162397">
    <property type="protein sequence ID" value="SVD62136.1"/>
    <property type="molecule type" value="Genomic_DNA"/>
</dbReference>
<dbReference type="GO" id="GO:0016491">
    <property type="term" value="F:oxidoreductase activity"/>
    <property type="evidence" value="ECO:0007669"/>
    <property type="project" value="UniProtKB-KW"/>
</dbReference>
<sequence length="85" mass="9074">MPEPLDIIILGGGIAGFTAGLYAARDRRNTLLIERFTAGGQVLNCEHIENYPGFPDGIAGYKLGPKVQQQAINSGLEMKIATVTT</sequence>
<feature type="non-terminal residue" evidence="4">
    <location>
        <position position="85"/>
    </location>
</feature>
<gene>
    <name evidence="4" type="ORF">METZ01_LOCUS414990</name>
</gene>
<dbReference type="InterPro" id="IPR050097">
    <property type="entry name" value="Ferredoxin-NADP_redctase_2"/>
</dbReference>
<evidence type="ECO:0000256" key="2">
    <source>
        <dbReference type="ARBA" id="ARBA00023002"/>
    </source>
</evidence>
<keyword evidence="3" id="KW-0472">Membrane</keyword>